<keyword evidence="1 5" id="KW-0489">Methyltransferase</keyword>
<name>A0A5C5BPM5_EGGLN</name>
<dbReference type="Pfam" id="PF13649">
    <property type="entry name" value="Methyltransf_25"/>
    <property type="match status" value="1"/>
</dbReference>
<keyword evidence="2 5" id="KW-0808">Transferase</keyword>
<dbReference type="InterPro" id="IPR029063">
    <property type="entry name" value="SAM-dependent_MTases_sf"/>
</dbReference>
<dbReference type="SUPFAM" id="SSF53335">
    <property type="entry name" value="S-adenosyl-L-methionine-dependent methyltransferases"/>
    <property type="match status" value="1"/>
</dbReference>
<dbReference type="AlphaFoldDB" id="A0A5C5BPM5"/>
<dbReference type="EMBL" id="VEVP01000052">
    <property type="protein sequence ID" value="TNU88600.1"/>
    <property type="molecule type" value="Genomic_DNA"/>
</dbReference>
<evidence type="ECO:0000313" key="6">
    <source>
        <dbReference type="Proteomes" id="UP000312594"/>
    </source>
</evidence>
<evidence type="ECO:0000256" key="1">
    <source>
        <dbReference type="ARBA" id="ARBA00022603"/>
    </source>
</evidence>
<organism evidence="5 6">
    <name type="scientific">Eggerthella lenta</name>
    <name type="common">Eubacterium lentum</name>
    <dbReference type="NCBI Taxonomy" id="84112"/>
    <lineage>
        <taxon>Bacteria</taxon>
        <taxon>Bacillati</taxon>
        <taxon>Actinomycetota</taxon>
        <taxon>Coriobacteriia</taxon>
        <taxon>Eggerthellales</taxon>
        <taxon>Eggerthellaceae</taxon>
        <taxon>Eggerthella</taxon>
    </lineage>
</organism>
<evidence type="ECO:0000259" key="4">
    <source>
        <dbReference type="Pfam" id="PF13649"/>
    </source>
</evidence>
<sequence>MTLYGDLHDLMKPPALYERTDAAFWDDDHISRGMLAAHLDPEFEGASRSFAFMDRSVDWICATASPATHPRLLDLGCGPGLYAERFARAGYAVTGVDLSPRSLDHARRSADEQGLAIDYRCRNYLELDLDGSFDIAVMIYCDYGALSSDERRVVLRRVRERLRPVN</sequence>
<protein>
    <submittedName>
        <fullName evidence="5">Methyltransferase domain-containing protein</fullName>
    </submittedName>
</protein>
<dbReference type="CDD" id="cd02440">
    <property type="entry name" value="AdoMet_MTases"/>
    <property type="match status" value="1"/>
</dbReference>
<proteinExistence type="predicted"/>
<dbReference type="Gene3D" id="3.40.50.150">
    <property type="entry name" value="Vaccinia Virus protein VP39"/>
    <property type="match status" value="1"/>
</dbReference>
<keyword evidence="3" id="KW-0949">S-adenosyl-L-methionine</keyword>
<dbReference type="PANTHER" id="PTHR43464">
    <property type="entry name" value="METHYLTRANSFERASE"/>
    <property type="match status" value="1"/>
</dbReference>
<dbReference type="GO" id="GO:0008168">
    <property type="term" value="F:methyltransferase activity"/>
    <property type="evidence" value="ECO:0007669"/>
    <property type="project" value="UniProtKB-KW"/>
</dbReference>
<dbReference type="PANTHER" id="PTHR43464:SF19">
    <property type="entry name" value="UBIQUINONE BIOSYNTHESIS O-METHYLTRANSFERASE, MITOCHONDRIAL"/>
    <property type="match status" value="1"/>
</dbReference>
<dbReference type="Proteomes" id="UP000312594">
    <property type="component" value="Unassembled WGS sequence"/>
</dbReference>
<dbReference type="InterPro" id="IPR041698">
    <property type="entry name" value="Methyltransf_25"/>
</dbReference>
<evidence type="ECO:0000256" key="2">
    <source>
        <dbReference type="ARBA" id="ARBA00022679"/>
    </source>
</evidence>
<feature type="domain" description="Methyltransferase" evidence="4">
    <location>
        <begin position="73"/>
        <end position="164"/>
    </location>
</feature>
<comment type="caution">
    <text evidence="5">The sequence shown here is derived from an EMBL/GenBank/DDBJ whole genome shotgun (WGS) entry which is preliminary data.</text>
</comment>
<dbReference type="RefSeq" id="WP_139913115.1">
    <property type="nucleotide sequence ID" value="NZ_VEVP01000052.1"/>
</dbReference>
<dbReference type="GO" id="GO:0032259">
    <property type="term" value="P:methylation"/>
    <property type="evidence" value="ECO:0007669"/>
    <property type="project" value="UniProtKB-KW"/>
</dbReference>
<reference evidence="5 6" key="1">
    <citation type="journal article" date="2005" name="Appl. Environ. Microbiol.">
        <title>Intestinal bacterial communities that produce active estrogen-like compounds enterodiol and enterolactone in humans.</title>
        <authorList>
            <person name="Clavel T."/>
            <person name="Henderson G."/>
            <person name="Alpert C.A."/>
            <person name="Philippe C."/>
            <person name="Rigottier-Gois L."/>
            <person name="Dore J."/>
            <person name="Blaut M."/>
        </authorList>
    </citation>
    <scope>NUCLEOTIDE SEQUENCE [LARGE SCALE GENOMIC DNA]</scope>
    <source>
        <strain evidence="5 6">SECO-MT75m2</strain>
    </source>
</reference>
<evidence type="ECO:0000256" key="3">
    <source>
        <dbReference type="ARBA" id="ARBA00022691"/>
    </source>
</evidence>
<accession>A0A5C5BPM5</accession>
<gene>
    <name evidence="5" type="ORF">FIC87_14120</name>
</gene>
<evidence type="ECO:0000313" key="5">
    <source>
        <dbReference type="EMBL" id="TNU88600.1"/>
    </source>
</evidence>